<evidence type="ECO:0000256" key="2">
    <source>
        <dbReference type="ARBA" id="ARBA00022692"/>
    </source>
</evidence>
<sequence length="151" mass="17273">MEGFWPGTYTMVAGIIWQLFSTCVFTTMLEYVIYRSMRQIVRNPPLRKITSALMIACTCMVARGIYRSMELMNGWEGYLFTHEIYAVILDALVMFIASLTLAIWNPAKLIQEAREYGGVELVELRGEERDSKKGSGEYRPVEEEPEAALVE</sequence>
<evidence type="ECO:0000313" key="7">
    <source>
        <dbReference type="EMBL" id="PWY84841.1"/>
    </source>
</evidence>
<evidence type="ECO:0000256" key="5">
    <source>
        <dbReference type="SAM" id="MobiDB-lite"/>
    </source>
</evidence>
<dbReference type="STRING" id="1448321.A0A317WGP3"/>
<dbReference type="InterPro" id="IPR007568">
    <property type="entry name" value="RTA1"/>
</dbReference>
<feature type="compositionally biased region" description="Basic and acidic residues" evidence="5">
    <location>
        <begin position="127"/>
        <end position="142"/>
    </location>
</feature>
<gene>
    <name evidence="7" type="ORF">BO70DRAFT_290038</name>
</gene>
<dbReference type="PANTHER" id="PTHR31465">
    <property type="entry name" value="PROTEIN RTA1-RELATED"/>
    <property type="match status" value="1"/>
</dbReference>
<keyword evidence="4 6" id="KW-0472">Membrane</keyword>
<dbReference type="OrthoDB" id="1844152at2759"/>
<keyword evidence="2 6" id="KW-0812">Transmembrane</keyword>
<name>A0A317WGP3_9EURO</name>
<keyword evidence="8" id="KW-1185">Reference proteome</keyword>
<dbReference type="EMBL" id="MSFL01000009">
    <property type="protein sequence ID" value="PWY84841.1"/>
    <property type="molecule type" value="Genomic_DNA"/>
</dbReference>
<dbReference type="GO" id="GO:0005886">
    <property type="term" value="C:plasma membrane"/>
    <property type="evidence" value="ECO:0007669"/>
    <property type="project" value="TreeGrafter"/>
</dbReference>
<comment type="subcellular location">
    <subcellularLocation>
        <location evidence="1">Membrane</location>
        <topology evidence="1">Multi-pass membrane protein</topology>
    </subcellularLocation>
</comment>
<feature type="region of interest" description="Disordered" evidence="5">
    <location>
        <begin position="127"/>
        <end position="151"/>
    </location>
</feature>
<organism evidence="7 8">
    <name type="scientific">Aspergillus heteromorphus CBS 117.55</name>
    <dbReference type="NCBI Taxonomy" id="1448321"/>
    <lineage>
        <taxon>Eukaryota</taxon>
        <taxon>Fungi</taxon>
        <taxon>Dikarya</taxon>
        <taxon>Ascomycota</taxon>
        <taxon>Pezizomycotina</taxon>
        <taxon>Eurotiomycetes</taxon>
        <taxon>Eurotiomycetidae</taxon>
        <taxon>Eurotiales</taxon>
        <taxon>Aspergillaceae</taxon>
        <taxon>Aspergillus</taxon>
        <taxon>Aspergillus subgen. Circumdati</taxon>
    </lineage>
</organism>
<evidence type="ECO:0000256" key="6">
    <source>
        <dbReference type="SAM" id="Phobius"/>
    </source>
</evidence>
<reference evidence="7 8" key="1">
    <citation type="submission" date="2016-12" db="EMBL/GenBank/DDBJ databases">
        <title>The genomes of Aspergillus section Nigri reveals drivers in fungal speciation.</title>
        <authorList>
            <consortium name="DOE Joint Genome Institute"/>
            <person name="Vesth T.C."/>
            <person name="Nybo J."/>
            <person name="Theobald S."/>
            <person name="Brandl J."/>
            <person name="Frisvad J.C."/>
            <person name="Nielsen K.F."/>
            <person name="Lyhne E.K."/>
            <person name="Kogle M.E."/>
            <person name="Kuo A."/>
            <person name="Riley R."/>
            <person name="Clum A."/>
            <person name="Nolan M."/>
            <person name="Lipzen A."/>
            <person name="Salamov A."/>
            <person name="Henrissat B."/>
            <person name="Wiebenga A."/>
            <person name="De Vries R.P."/>
            <person name="Grigoriev I.V."/>
            <person name="Mortensen U.H."/>
            <person name="Andersen M.R."/>
            <person name="Baker S.E."/>
        </authorList>
    </citation>
    <scope>NUCLEOTIDE SEQUENCE [LARGE SCALE GENOMIC DNA]</scope>
    <source>
        <strain evidence="7 8">CBS 117.55</strain>
    </source>
</reference>
<dbReference type="Pfam" id="PF04479">
    <property type="entry name" value="RTA1"/>
    <property type="match status" value="1"/>
</dbReference>
<comment type="caution">
    <text evidence="7">The sequence shown here is derived from an EMBL/GenBank/DDBJ whole genome shotgun (WGS) entry which is preliminary data.</text>
</comment>
<dbReference type="RefSeq" id="XP_025400183.1">
    <property type="nucleotide sequence ID" value="XM_025539333.1"/>
</dbReference>
<keyword evidence="3 6" id="KW-1133">Transmembrane helix</keyword>
<dbReference type="GeneID" id="37061570"/>
<feature type="transmembrane region" description="Helical" evidence="6">
    <location>
        <begin position="46"/>
        <end position="65"/>
    </location>
</feature>
<feature type="transmembrane region" description="Helical" evidence="6">
    <location>
        <begin position="85"/>
        <end position="104"/>
    </location>
</feature>
<dbReference type="PANTHER" id="PTHR31465:SF11">
    <property type="entry name" value="DOMAIN PROTEIN, PUTATIVE (AFU_ORTHOLOGUE AFUA_3G10770)-RELATED"/>
    <property type="match status" value="1"/>
</dbReference>
<dbReference type="VEuPathDB" id="FungiDB:BO70DRAFT_290038"/>
<evidence type="ECO:0000256" key="1">
    <source>
        <dbReference type="ARBA" id="ARBA00004141"/>
    </source>
</evidence>
<evidence type="ECO:0000256" key="3">
    <source>
        <dbReference type="ARBA" id="ARBA00022989"/>
    </source>
</evidence>
<evidence type="ECO:0008006" key="9">
    <source>
        <dbReference type="Google" id="ProtNLM"/>
    </source>
</evidence>
<evidence type="ECO:0000313" key="8">
    <source>
        <dbReference type="Proteomes" id="UP000247233"/>
    </source>
</evidence>
<proteinExistence type="predicted"/>
<feature type="transmembrane region" description="Helical" evidence="6">
    <location>
        <begin position="15"/>
        <end position="34"/>
    </location>
</feature>
<accession>A0A317WGP3</accession>
<protein>
    <recommendedName>
        <fullName evidence="9">RTA1 domain protein</fullName>
    </recommendedName>
</protein>
<dbReference type="GO" id="GO:0000324">
    <property type="term" value="C:fungal-type vacuole"/>
    <property type="evidence" value="ECO:0007669"/>
    <property type="project" value="TreeGrafter"/>
</dbReference>
<dbReference type="AlphaFoldDB" id="A0A317WGP3"/>
<evidence type="ECO:0000256" key="4">
    <source>
        <dbReference type="ARBA" id="ARBA00023136"/>
    </source>
</evidence>
<dbReference type="Proteomes" id="UP000247233">
    <property type="component" value="Unassembled WGS sequence"/>
</dbReference>